<proteinExistence type="inferred from homology"/>
<feature type="disulfide bond" evidence="21">
    <location>
        <begin position="201"/>
        <end position="314"/>
    </location>
</feature>
<keyword evidence="8 22" id="KW-0732">Signal</keyword>
<feature type="domain" description="Copper type II ascorbate-dependent monooxygenase N-terminal" evidence="23">
    <location>
        <begin position="31"/>
        <end position="153"/>
    </location>
</feature>
<evidence type="ECO:0000256" key="10">
    <source>
        <dbReference type="ARBA" id="ARBA00022989"/>
    </source>
</evidence>
<gene>
    <name evidence="25" type="ORF">MELIAE_LOCUS11283</name>
</gene>
<dbReference type="OrthoDB" id="10044505at2759"/>
<dbReference type="Gene3D" id="2.60.120.230">
    <property type="match status" value="1"/>
</dbReference>
<dbReference type="GO" id="GO:0012505">
    <property type="term" value="C:endomembrane system"/>
    <property type="evidence" value="ECO:0007669"/>
    <property type="project" value="UniProtKB-SubCell"/>
</dbReference>
<feature type="binding site" evidence="20">
    <location>
        <position position="73"/>
    </location>
    <ligand>
        <name>Cu(2+)</name>
        <dbReference type="ChEBI" id="CHEBI:29036"/>
        <label>1</label>
        <note>catalytic</note>
    </ligand>
</feature>
<dbReference type="PROSITE" id="PS00084">
    <property type="entry name" value="CU2_MONOOXYGENASE_1"/>
    <property type="match status" value="1"/>
</dbReference>
<dbReference type="PANTHER" id="PTHR10680:SF14">
    <property type="entry name" value="PEPTIDYL-GLYCINE ALPHA-AMIDATING MONOOXYGENASE"/>
    <property type="match status" value="1"/>
</dbReference>
<evidence type="ECO:0000256" key="16">
    <source>
        <dbReference type="ARBA" id="ARBA00023180"/>
    </source>
</evidence>
<evidence type="ECO:0000256" key="8">
    <source>
        <dbReference type="ARBA" id="ARBA00022729"/>
    </source>
</evidence>
<dbReference type="EC" id="1.14.17.3" evidence="4"/>
<keyword evidence="16" id="KW-0325">Glycoprotein</keyword>
<evidence type="ECO:0000256" key="7">
    <source>
        <dbReference type="ARBA" id="ARBA00022723"/>
    </source>
</evidence>
<evidence type="ECO:0000256" key="14">
    <source>
        <dbReference type="ARBA" id="ARBA00023136"/>
    </source>
</evidence>
<keyword evidence="10" id="KW-1133">Transmembrane helix</keyword>
<dbReference type="AlphaFoldDB" id="A0A9P0BBJ6"/>
<evidence type="ECO:0000256" key="20">
    <source>
        <dbReference type="PIRSR" id="PIRSR600720-2"/>
    </source>
</evidence>
<keyword evidence="14" id="KW-0472">Membrane</keyword>
<dbReference type="EMBL" id="OV121139">
    <property type="protein sequence ID" value="CAH0562046.1"/>
    <property type="molecule type" value="Genomic_DNA"/>
</dbReference>
<dbReference type="Pfam" id="PF03712">
    <property type="entry name" value="Cu2_monoox_C"/>
    <property type="match status" value="1"/>
</dbReference>
<evidence type="ECO:0000256" key="5">
    <source>
        <dbReference type="ARBA" id="ARBA00022525"/>
    </source>
</evidence>
<keyword evidence="6" id="KW-0812">Transmembrane</keyword>
<evidence type="ECO:0000256" key="22">
    <source>
        <dbReference type="SAM" id="SignalP"/>
    </source>
</evidence>
<evidence type="ECO:0000313" key="26">
    <source>
        <dbReference type="Proteomes" id="UP001154078"/>
    </source>
</evidence>
<keyword evidence="11" id="KW-0560">Oxidoreductase</keyword>
<evidence type="ECO:0000259" key="23">
    <source>
        <dbReference type="Pfam" id="PF01082"/>
    </source>
</evidence>
<dbReference type="InterPro" id="IPR014783">
    <property type="entry name" value="Cu2_ascorb_mOase_CS-2"/>
</dbReference>
<dbReference type="PROSITE" id="PS00085">
    <property type="entry name" value="CU2_MONOOXYGENASE_2"/>
    <property type="match status" value="1"/>
</dbReference>
<evidence type="ECO:0000256" key="19">
    <source>
        <dbReference type="ARBA" id="ARBA00048431"/>
    </source>
</evidence>
<reference evidence="25" key="1">
    <citation type="submission" date="2021-12" db="EMBL/GenBank/DDBJ databases">
        <authorList>
            <person name="King R."/>
        </authorList>
    </citation>
    <scope>NUCLEOTIDE SEQUENCE</scope>
</reference>
<dbReference type="GO" id="GO:0006518">
    <property type="term" value="P:peptide metabolic process"/>
    <property type="evidence" value="ECO:0007669"/>
    <property type="project" value="InterPro"/>
</dbReference>
<dbReference type="InterPro" id="IPR024548">
    <property type="entry name" value="Cu2_monoox_C"/>
</dbReference>
<feature type="chain" id="PRO_5040462730" description="peptidylglycine monooxygenase" evidence="22">
    <location>
        <begin position="24"/>
        <end position="342"/>
    </location>
</feature>
<evidence type="ECO:0000313" key="25">
    <source>
        <dbReference type="EMBL" id="CAH0562046.1"/>
    </source>
</evidence>
<evidence type="ECO:0000256" key="6">
    <source>
        <dbReference type="ARBA" id="ARBA00022692"/>
    </source>
</evidence>
<dbReference type="InterPro" id="IPR020611">
    <property type="entry name" value="Cu2_ascorb_mOase_CS-1"/>
</dbReference>
<evidence type="ECO:0000256" key="1">
    <source>
        <dbReference type="ARBA" id="ARBA00004541"/>
    </source>
</evidence>
<keyword evidence="12 20" id="KW-0186">Copper</keyword>
<keyword evidence="17" id="KW-0968">Cytoplasmic vesicle</keyword>
<dbReference type="Gene3D" id="2.60.120.310">
    <property type="entry name" value="Copper type II, ascorbate-dependent monooxygenase, N-terminal domain"/>
    <property type="match status" value="1"/>
</dbReference>
<comment type="subcellular location">
    <subcellularLocation>
        <location evidence="1">Cytoplasmic vesicle</location>
    </subcellularLocation>
    <subcellularLocation>
        <location evidence="18">Endomembrane system</location>
        <topology evidence="18">Single-pass membrane protein</topology>
    </subcellularLocation>
    <subcellularLocation>
        <location evidence="2">Secreted</location>
    </subcellularLocation>
</comment>
<evidence type="ECO:0000259" key="24">
    <source>
        <dbReference type="Pfam" id="PF03712"/>
    </source>
</evidence>
<evidence type="ECO:0000256" key="12">
    <source>
        <dbReference type="ARBA" id="ARBA00023008"/>
    </source>
</evidence>
<sequence>MARAHMLRLLCAIFILCFQLTCCSEVKKYPLLMPHIHPYRDELYICTPVRVVDNKSFYIVGFEPNATMNVAHHMLVFGCTEPGSTNEIWDCGEMSTNESDKNLVTAPPCSKGNHVLYAWARNAKTLKLPDDVGFQVGQGTEVQYIVLQIHYSKKFPDDVLDNSGLNLLYTERPQSKLAGVLLLATGGKIPPHNITHMETFCEIREDKVIHPFAYRTHTHSLGRVVSGYRVRRNDTGTDHWSLLGRRNPLTPQMFYPTFTKEPIKYGDRLAARCTMNSANRNRVTIVGATNNDEMCNFYLMYYVENGNPLSMKYCTTVGPPYFYWKDTDLNNIPDYEASKSYD</sequence>
<dbReference type="GO" id="GO:0005576">
    <property type="term" value="C:extracellular region"/>
    <property type="evidence" value="ECO:0007669"/>
    <property type="project" value="UniProtKB-SubCell"/>
</dbReference>
<evidence type="ECO:0000256" key="4">
    <source>
        <dbReference type="ARBA" id="ARBA00012689"/>
    </source>
</evidence>
<protein>
    <recommendedName>
        <fullName evidence="4">peptidylglycine monooxygenase</fullName>
        <ecNumber evidence="4">1.14.17.3</ecNumber>
    </recommendedName>
</protein>
<feature type="disulfide bond" evidence="21">
    <location>
        <begin position="273"/>
        <end position="295"/>
    </location>
</feature>
<accession>A0A9P0BBJ6</accession>
<dbReference type="GO" id="GO:0005507">
    <property type="term" value="F:copper ion binding"/>
    <property type="evidence" value="ECO:0007669"/>
    <property type="project" value="InterPro"/>
</dbReference>
<dbReference type="InterPro" id="IPR000720">
    <property type="entry name" value="PHM/PAL"/>
</dbReference>
<dbReference type="InterPro" id="IPR000323">
    <property type="entry name" value="Cu2_ascorb_mOase_N"/>
</dbReference>
<dbReference type="PRINTS" id="PR00790">
    <property type="entry name" value="PAMONOXGNASE"/>
</dbReference>
<feature type="binding site" evidence="20">
    <location>
        <position position="72"/>
    </location>
    <ligand>
        <name>Cu(2+)</name>
        <dbReference type="ChEBI" id="CHEBI:29036"/>
        <label>1</label>
        <note>catalytic</note>
    </ligand>
</feature>
<evidence type="ECO:0000256" key="18">
    <source>
        <dbReference type="ARBA" id="ARBA00037847"/>
    </source>
</evidence>
<evidence type="ECO:0000256" key="13">
    <source>
        <dbReference type="ARBA" id="ARBA00023033"/>
    </source>
</evidence>
<evidence type="ECO:0000256" key="2">
    <source>
        <dbReference type="ARBA" id="ARBA00004613"/>
    </source>
</evidence>
<dbReference type="SUPFAM" id="SSF49742">
    <property type="entry name" value="PHM/PNGase F"/>
    <property type="match status" value="2"/>
</dbReference>
<feature type="binding site" evidence="20">
    <location>
        <position position="217"/>
    </location>
    <ligand>
        <name>Cu(2+)</name>
        <dbReference type="ChEBI" id="CHEBI:29036"/>
        <label>1</label>
        <note>catalytic</note>
    </ligand>
</feature>
<feature type="binding site" evidence="20">
    <location>
        <position position="219"/>
    </location>
    <ligand>
        <name>Cu(2+)</name>
        <dbReference type="ChEBI" id="CHEBI:29036"/>
        <label>1</label>
        <note>catalytic</note>
    </ligand>
</feature>
<keyword evidence="9" id="KW-0862">Zinc</keyword>
<name>A0A9P0BBJ6_BRAAE</name>
<feature type="binding site" evidence="20">
    <location>
        <position position="150"/>
    </location>
    <ligand>
        <name>Cu(2+)</name>
        <dbReference type="ChEBI" id="CHEBI:29036"/>
        <label>1</label>
        <note>catalytic</note>
    </ligand>
</feature>
<evidence type="ECO:0000256" key="9">
    <source>
        <dbReference type="ARBA" id="ARBA00022833"/>
    </source>
</evidence>
<dbReference type="FunFam" id="2.60.120.230:FF:000002">
    <property type="entry name" value="Peptidyl-glycine alpha-amidating monooxygenase B"/>
    <property type="match status" value="1"/>
</dbReference>
<dbReference type="PANTHER" id="PTHR10680">
    <property type="entry name" value="PEPTIDYL-GLYCINE ALPHA-AMIDATING MONOOXYGENASE"/>
    <property type="match status" value="1"/>
</dbReference>
<dbReference type="FunFam" id="2.60.120.310:FF:000005">
    <property type="entry name" value="Peptidylglycine alpha-hydroxylating monooxygenase"/>
    <property type="match status" value="1"/>
</dbReference>
<comment type="catalytic activity">
    <reaction evidence="19">
        <text>a [peptide]-C-terminal glycine + 2 L-ascorbate + O2 = a [peptide]-C-terminal (2S)-2-hydroxyglycine + 2 monodehydro-L-ascorbate radical + H2O</text>
        <dbReference type="Rhea" id="RHEA:21452"/>
        <dbReference type="Rhea" id="RHEA-COMP:13486"/>
        <dbReference type="Rhea" id="RHEA-COMP:15321"/>
        <dbReference type="ChEBI" id="CHEBI:15377"/>
        <dbReference type="ChEBI" id="CHEBI:15379"/>
        <dbReference type="ChEBI" id="CHEBI:38290"/>
        <dbReference type="ChEBI" id="CHEBI:59513"/>
        <dbReference type="ChEBI" id="CHEBI:137000"/>
        <dbReference type="ChEBI" id="CHEBI:142768"/>
        <dbReference type="EC" id="1.14.17.3"/>
    </reaction>
</comment>
<evidence type="ECO:0000256" key="11">
    <source>
        <dbReference type="ARBA" id="ARBA00023002"/>
    </source>
</evidence>
<comment type="cofactor">
    <cofactor evidence="20">
        <name>Cu(2+)</name>
        <dbReference type="ChEBI" id="CHEBI:29036"/>
    </cofactor>
    <text evidence="20">Binds 2 Cu(2+) ions per subunit.</text>
</comment>
<dbReference type="InterPro" id="IPR008977">
    <property type="entry name" value="PHM/PNGase_F_dom_sf"/>
</dbReference>
<evidence type="ECO:0000256" key="3">
    <source>
        <dbReference type="ARBA" id="ARBA00010676"/>
    </source>
</evidence>
<dbReference type="GO" id="GO:0004504">
    <property type="term" value="F:peptidylglycine monooxygenase activity"/>
    <property type="evidence" value="ECO:0007669"/>
    <property type="project" value="UniProtKB-EC"/>
</dbReference>
<dbReference type="InterPro" id="IPR036939">
    <property type="entry name" value="Cu2_ascorb_mOase_N_sf"/>
</dbReference>
<keyword evidence="5" id="KW-0964">Secreted</keyword>
<dbReference type="Pfam" id="PF01082">
    <property type="entry name" value="Cu2_monooxygen"/>
    <property type="match status" value="1"/>
</dbReference>
<keyword evidence="13" id="KW-0503">Monooxygenase</keyword>
<feature type="binding site" evidence="20">
    <location>
        <position position="294"/>
    </location>
    <ligand>
        <name>Cu(2+)</name>
        <dbReference type="ChEBI" id="CHEBI:29036"/>
        <label>1</label>
        <note>catalytic</note>
    </ligand>
</feature>
<dbReference type="GO" id="GO:0031410">
    <property type="term" value="C:cytoplasmic vesicle"/>
    <property type="evidence" value="ECO:0007669"/>
    <property type="project" value="UniProtKB-SubCell"/>
</dbReference>
<organism evidence="25 26">
    <name type="scientific">Brassicogethes aeneus</name>
    <name type="common">Rape pollen beetle</name>
    <name type="synonym">Meligethes aeneus</name>
    <dbReference type="NCBI Taxonomy" id="1431903"/>
    <lineage>
        <taxon>Eukaryota</taxon>
        <taxon>Metazoa</taxon>
        <taxon>Ecdysozoa</taxon>
        <taxon>Arthropoda</taxon>
        <taxon>Hexapoda</taxon>
        <taxon>Insecta</taxon>
        <taxon>Pterygota</taxon>
        <taxon>Neoptera</taxon>
        <taxon>Endopterygota</taxon>
        <taxon>Coleoptera</taxon>
        <taxon>Polyphaga</taxon>
        <taxon>Cucujiformia</taxon>
        <taxon>Nitidulidae</taxon>
        <taxon>Meligethinae</taxon>
        <taxon>Brassicogethes</taxon>
    </lineage>
</organism>
<dbReference type="Proteomes" id="UP001154078">
    <property type="component" value="Chromosome 8"/>
</dbReference>
<feature type="signal peptide" evidence="22">
    <location>
        <begin position="1"/>
        <end position="23"/>
    </location>
</feature>
<feature type="disulfide bond" evidence="21">
    <location>
        <begin position="79"/>
        <end position="109"/>
    </location>
</feature>
<comment type="similarity">
    <text evidence="3">Belongs to the copper type II ascorbate-dependent monooxygenase family.</text>
</comment>
<keyword evidence="7 20" id="KW-0479">Metal-binding</keyword>
<evidence type="ECO:0000256" key="21">
    <source>
        <dbReference type="PIRSR" id="PIRSR600720-3"/>
    </source>
</evidence>
<feature type="disulfide bond" evidence="21">
    <location>
        <begin position="46"/>
        <end position="91"/>
    </location>
</feature>
<evidence type="ECO:0000256" key="15">
    <source>
        <dbReference type="ARBA" id="ARBA00023157"/>
    </source>
</evidence>
<evidence type="ECO:0000256" key="17">
    <source>
        <dbReference type="ARBA" id="ARBA00023329"/>
    </source>
</evidence>
<dbReference type="InterPro" id="IPR014784">
    <property type="entry name" value="Cu2_ascorb_mOase-like_C"/>
</dbReference>
<dbReference type="GO" id="GO:0016020">
    <property type="term" value="C:membrane"/>
    <property type="evidence" value="ECO:0007669"/>
    <property type="project" value="InterPro"/>
</dbReference>
<keyword evidence="26" id="KW-1185">Reference proteome</keyword>
<keyword evidence="15 21" id="KW-1015">Disulfide bond</keyword>
<feature type="domain" description="Copper type II ascorbate-dependent monooxygenase C-terminal" evidence="24">
    <location>
        <begin position="177"/>
        <end position="325"/>
    </location>
</feature>